<evidence type="ECO:0000256" key="10">
    <source>
        <dbReference type="RuleBase" id="RU000477"/>
    </source>
</evidence>
<dbReference type="InterPro" id="IPR000425">
    <property type="entry name" value="MIP"/>
</dbReference>
<feature type="compositionally biased region" description="Acidic residues" evidence="11">
    <location>
        <begin position="276"/>
        <end position="291"/>
    </location>
</feature>
<evidence type="ECO:0000256" key="6">
    <source>
        <dbReference type="ARBA" id="ARBA00023136"/>
    </source>
</evidence>
<dbReference type="PANTHER" id="PTHR43829">
    <property type="entry name" value="AQUAPORIN OR AQUAGLYCEROPORIN RELATED"/>
    <property type="match status" value="1"/>
</dbReference>
<name>A0AA47MEY8_MERPO</name>
<dbReference type="InterPro" id="IPR050363">
    <property type="entry name" value="MIP/Aquaporin"/>
</dbReference>
<feature type="transmembrane region" description="Helical" evidence="12">
    <location>
        <begin position="145"/>
        <end position="168"/>
    </location>
</feature>
<dbReference type="PROSITE" id="PS00221">
    <property type="entry name" value="MIP"/>
    <property type="match status" value="1"/>
</dbReference>
<dbReference type="SUPFAM" id="SSF81338">
    <property type="entry name" value="Aquaporin-like"/>
    <property type="match status" value="1"/>
</dbReference>
<keyword evidence="14" id="KW-1185">Reference proteome</keyword>
<dbReference type="GO" id="GO:0015204">
    <property type="term" value="F:urea transmembrane transporter activity"/>
    <property type="evidence" value="ECO:0007669"/>
    <property type="project" value="TreeGrafter"/>
</dbReference>
<keyword evidence="6 12" id="KW-0472">Membrane</keyword>
<dbReference type="AlphaFoldDB" id="A0AA47MEY8"/>
<dbReference type="GO" id="GO:0015254">
    <property type="term" value="F:glycerol channel activity"/>
    <property type="evidence" value="ECO:0007669"/>
    <property type="project" value="TreeGrafter"/>
</dbReference>
<keyword evidence="5 12" id="KW-1133">Transmembrane helix</keyword>
<comment type="caution">
    <text evidence="13">The sequence shown here is derived from an EMBL/GenBank/DDBJ whole genome shotgun (WGS) entry which is preliminary data.</text>
</comment>
<feature type="transmembrane region" description="Helical" evidence="12">
    <location>
        <begin position="50"/>
        <end position="72"/>
    </location>
</feature>
<sequence>MRRHCVLKHGILKEFLAEFLGTFVLVLFGCGSVAQTVLSRNTLGEPLTVHIGFSVGLTMASFVAGGVSGGHVNPAVSLAMVILGKLKIWKFPIYVLAQFLGAFTGAAAVFGLYYDAFMDFTSGILSVTGINATGHIFASYPARHLSVLGGFIDQVVGTGMLVLCILAIVDGGNIGAPKGVEPLAIGLIFMALGVSMGLNCGYPLNPARDLGPRLFTALAGWGMEVFSIADCWWWIPVAGPMVGGLVGAVLYYFLIELHHAPLPRPSLDATEKPLDPEEEEEEEEEEEDDDDSSLKDKYEMIAMS</sequence>
<dbReference type="PRINTS" id="PR00783">
    <property type="entry name" value="MINTRINSICP"/>
</dbReference>
<feature type="transmembrane region" description="Helical" evidence="12">
    <location>
        <begin position="183"/>
        <end position="202"/>
    </location>
</feature>
<dbReference type="PANTHER" id="PTHR43829:SF28">
    <property type="entry name" value="AQUAPORIN-9A"/>
    <property type="match status" value="1"/>
</dbReference>
<dbReference type="Pfam" id="PF00230">
    <property type="entry name" value="MIP"/>
    <property type="match status" value="1"/>
</dbReference>
<evidence type="ECO:0000256" key="11">
    <source>
        <dbReference type="SAM" id="MobiDB-lite"/>
    </source>
</evidence>
<feature type="transmembrane region" description="Helical" evidence="12">
    <location>
        <begin position="93"/>
        <end position="114"/>
    </location>
</feature>
<dbReference type="FunFam" id="1.20.1080.10:FF:000005">
    <property type="entry name" value="Aquaporin 3"/>
    <property type="match status" value="1"/>
</dbReference>
<feature type="transmembrane region" description="Helical" evidence="12">
    <location>
        <begin position="241"/>
        <end position="257"/>
    </location>
</feature>
<evidence type="ECO:0000256" key="3">
    <source>
        <dbReference type="ARBA" id="ARBA00022448"/>
    </source>
</evidence>
<comment type="catalytic activity">
    <reaction evidence="7">
        <text>urea(in) = urea(out)</text>
        <dbReference type="Rhea" id="RHEA:32799"/>
        <dbReference type="ChEBI" id="CHEBI:16199"/>
    </reaction>
</comment>
<organism evidence="13 14">
    <name type="scientific">Merluccius polli</name>
    <name type="common">Benguela hake</name>
    <name type="synonym">Merluccius cadenati</name>
    <dbReference type="NCBI Taxonomy" id="89951"/>
    <lineage>
        <taxon>Eukaryota</taxon>
        <taxon>Metazoa</taxon>
        <taxon>Chordata</taxon>
        <taxon>Craniata</taxon>
        <taxon>Vertebrata</taxon>
        <taxon>Euteleostomi</taxon>
        <taxon>Actinopterygii</taxon>
        <taxon>Neopterygii</taxon>
        <taxon>Teleostei</taxon>
        <taxon>Neoteleostei</taxon>
        <taxon>Acanthomorphata</taxon>
        <taxon>Zeiogadaria</taxon>
        <taxon>Gadariae</taxon>
        <taxon>Gadiformes</taxon>
        <taxon>Gadoidei</taxon>
        <taxon>Merlucciidae</taxon>
        <taxon>Merluccius</taxon>
    </lineage>
</organism>
<dbReference type="PRINTS" id="PR02019">
    <property type="entry name" value="AQUAPORIN7"/>
</dbReference>
<dbReference type="GO" id="GO:0016323">
    <property type="term" value="C:basolateral plasma membrane"/>
    <property type="evidence" value="ECO:0007669"/>
    <property type="project" value="TreeGrafter"/>
</dbReference>
<comment type="similarity">
    <text evidence="2 10">Belongs to the MIP/aquaporin (TC 1.A.8) family.</text>
</comment>
<dbReference type="NCBIfam" id="TIGR00861">
    <property type="entry name" value="MIP"/>
    <property type="match status" value="1"/>
</dbReference>
<evidence type="ECO:0000256" key="1">
    <source>
        <dbReference type="ARBA" id="ARBA00004141"/>
    </source>
</evidence>
<reference evidence="13" key="1">
    <citation type="journal article" date="2023" name="Front. Mar. Sci.">
        <title>A new Merluccius polli reference genome to investigate the effects of global change in West African waters.</title>
        <authorList>
            <person name="Mateo J.L."/>
            <person name="Blanco-Fernandez C."/>
            <person name="Garcia-Vazquez E."/>
            <person name="Machado-Schiaffino G."/>
        </authorList>
    </citation>
    <scope>NUCLEOTIDE SEQUENCE</scope>
    <source>
        <strain evidence="13">C29</strain>
        <tissue evidence="13">Fin</tissue>
    </source>
</reference>
<proteinExistence type="inferred from homology"/>
<keyword evidence="3 10" id="KW-0813">Transport</keyword>
<dbReference type="CDD" id="cd00333">
    <property type="entry name" value="MIP"/>
    <property type="match status" value="1"/>
</dbReference>
<keyword evidence="4 10" id="KW-0812">Transmembrane</keyword>
<comment type="catalytic activity">
    <reaction evidence="8">
        <text>H2O(in) = H2O(out)</text>
        <dbReference type="Rhea" id="RHEA:29667"/>
        <dbReference type="ChEBI" id="CHEBI:15377"/>
    </reaction>
</comment>
<gene>
    <name evidence="13" type="primary">AQP9_0</name>
    <name evidence="13" type="ORF">N1851_024439</name>
</gene>
<feature type="compositionally biased region" description="Basic and acidic residues" evidence="11">
    <location>
        <begin position="292"/>
        <end position="304"/>
    </location>
</feature>
<dbReference type="PROSITE" id="PS51257">
    <property type="entry name" value="PROKAR_LIPOPROTEIN"/>
    <property type="match status" value="1"/>
</dbReference>
<evidence type="ECO:0000256" key="7">
    <source>
        <dbReference type="ARBA" id="ARBA00033993"/>
    </source>
</evidence>
<feature type="region of interest" description="Disordered" evidence="11">
    <location>
        <begin position="263"/>
        <end position="304"/>
    </location>
</feature>
<evidence type="ECO:0000256" key="8">
    <source>
        <dbReference type="ARBA" id="ARBA00034651"/>
    </source>
</evidence>
<evidence type="ECO:0000256" key="2">
    <source>
        <dbReference type="ARBA" id="ARBA00006175"/>
    </source>
</evidence>
<evidence type="ECO:0000256" key="5">
    <source>
        <dbReference type="ARBA" id="ARBA00022989"/>
    </source>
</evidence>
<dbReference type="InterPro" id="IPR022357">
    <property type="entry name" value="MIP_CS"/>
</dbReference>
<dbReference type="GO" id="GO:0015250">
    <property type="term" value="F:water channel activity"/>
    <property type="evidence" value="ECO:0007669"/>
    <property type="project" value="TreeGrafter"/>
</dbReference>
<feature type="transmembrane region" description="Helical" evidence="12">
    <location>
        <begin position="15"/>
        <end position="38"/>
    </location>
</feature>
<protein>
    <submittedName>
        <fullName evidence="13">Aquaporin-9</fullName>
    </submittedName>
</protein>
<evidence type="ECO:0000313" key="13">
    <source>
        <dbReference type="EMBL" id="KAK0139019.1"/>
    </source>
</evidence>
<dbReference type="InterPro" id="IPR023271">
    <property type="entry name" value="Aquaporin-like"/>
</dbReference>
<comment type="catalytic activity">
    <reaction evidence="9">
        <text>glycerol(in) = glycerol(out)</text>
        <dbReference type="Rhea" id="RHEA:29675"/>
        <dbReference type="ChEBI" id="CHEBI:17754"/>
    </reaction>
</comment>
<comment type="subcellular location">
    <subcellularLocation>
        <location evidence="1">Membrane</location>
        <topology evidence="1">Multi-pass membrane protein</topology>
    </subcellularLocation>
</comment>
<accession>A0AA47MEY8</accession>
<dbReference type="EMBL" id="JAOPHQ010004555">
    <property type="protein sequence ID" value="KAK0139019.1"/>
    <property type="molecule type" value="Genomic_DNA"/>
</dbReference>
<dbReference type="Proteomes" id="UP001174136">
    <property type="component" value="Unassembled WGS sequence"/>
</dbReference>
<dbReference type="Gene3D" id="1.20.1080.10">
    <property type="entry name" value="Glycerol uptake facilitator protein"/>
    <property type="match status" value="1"/>
</dbReference>
<evidence type="ECO:0000313" key="14">
    <source>
        <dbReference type="Proteomes" id="UP001174136"/>
    </source>
</evidence>
<evidence type="ECO:0000256" key="4">
    <source>
        <dbReference type="ARBA" id="ARBA00022692"/>
    </source>
</evidence>
<evidence type="ECO:0000256" key="9">
    <source>
        <dbReference type="ARBA" id="ARBA00049405"/>
    </source>
</evidence>
<evidence type="ECO:0000256" key="12">
    <source>
        <dbReference type="SAM" id="Phobius"/>
    </source>
</evidence>